<dbReference type="InterPro" id="IPR036691">
    <property type="entry name" value="Endo/exonu/phosph_ase_sf"/>
</dbReference>
<evidence type="ECO:0000256" key="1">
    <source>
        <dbReference type="SAM" id="SignalP"/>
    </source>
</evidence>
<dbReference type="SUPFAM" id="SSF56219">
    <property type="entry name" value="DNase I-like"/>
    <property type="match status" value="1"/>
</dbReference>
<evidence type="ECO:0000313" key="2">
    <source>
        <dbReference type="EMBL" id="SBR02808.1"/>
    </source>
</evidence>
<sequence length="138" mass="15432">NKGVALIFLLSVLTVSNLDFMGLSESWLHSNSPQAAIMVPGYQIYRRDRVKSKGSGVMVYIKRCIQAEETDLANCDLYCIGLKITFSPQMSFSLIVIYRPPTSNSDFYDKFLNMLARNNLDKEVIIMGISALIGKIKG</sequence>
<keyword evidence="1" id="KW-0732">Signal</keyword>
<protein>
    <submittedName>
        <fullName evidence="2">Uncharacterized protein</fullName>
    </submittedName>
</protein>
<feature type="signal peptide" evidence="1">
    <location>
        <begin position="1"/>
        <end position="18"/>
    </location>
</feature>
<feature type="non-terminal residue" evidence="2">
    <location>
        <position position="1"/>
    </location>
</feature>
<dbReference type="Gene3D" id="3.60.10.10">
    <property type="entry name" value="Endonuclease/exonuclease/phosphatase"/>
    <property type="match status" value="1"/>
</dbReference>
<accession>A0A1A8J245</accession>
<name>A0A1A8J245_NOTKU</name>
<gene>
    <name evidence="2" type="primary">CR392001.1</name>
</gene>
<dbReference type="GO" id="GO:0061343">
    <property type="term" value="P:cell adhesion involved in heart morphogenesis"/>
    <property type="evidence" value="ECO:0007669"/>
    <property type="project" value="TreeGrafter"/>
</dbReference>
<dbReference type="PANTHER" id="PTHR33395:SF22">
    <property type="entry name" value="REVERSE TRANSCRIPTASE DOMAIN-CONTAINING PROTEIN"/>
    <property type="match status" value="1"/>
</dbReference>
<dbReference type="GO" id="GO:0031012">
    <property type="term" value="C:extracellular matrix"/>
    <property type="evidence" value="ECO:0007669"/>
    <property type="project" value="TreeGrafter"/>
</dbReference>
<feature type="chain" id="PRO_5008372529" evidence="1">
    <location>
        <begin position="19"/>
        <end position="138"/>
    </location>
</feature>
<dbReference type="PANTHER" id="PTHR33395">
    <property type="entry name" value="TRANSCRIPTASE, PUTATIVE-RELATED-RELATED"/>
    <property type="match status" value="1"/>
</dbReference>
<proteinExistence type="predicted"/>
<organism evidence="2">
    <name type="scientific">Nothobranchius kuhntae</name>
    <name type="common">Beira killifish</name>
    <dbReference type="NCBI Taxonomy" id="321403"/>
    <lineage>
        <taxon>Eukaryota</taxon>
        <taxon>Metazoa</taxon>
        <taxon>Chordata</taxon>
        <taxon>Craniata</taxon>
        <taxon>Vertebrata</taxon>
        <taxon>Euteleostomi</taxon>
        <taxon>Actinopterygii</taxon>
        <taxon>Neopterygii</taxon>
        <taxon>Teleostei</taxon>
        <taxon>Neoteleostei</taxon>
        <taxon>Acanthomorphata</taxon>
        <taxon>Ovalentaria</taxon>
        <taxon>Atherinomorphae</taxon>
        <taxon>Cyprinodontiformes</taxon>
        <taxon>Nothobranchiidae</taxon>
        <taxon>Nothobranchius</taxon>
    </lineage>
</organism>
<reference evidence="2" key="2">
    <citation type="submission" date="2016-06" db="EMBL/GenBank/DDBJ databases">
        <title>The genome of a short-lived fish provides insights into sex chromosome evolution and the genetic control of aging.</title>
        <authorList>
            <person name="Reichwald K."/>
            <person name="Felder M."/>
            <person name="Petzold A."/>
            <person name="Koch P."/>
            <person name="Groth M."/>
            <person name="Platzer M."/>
        </authorList>
    </citation>
    <scope>NUCLEOTIDE SEQUENCE</scope>
    <source>
        <tissue evidence="2">Brain</tissue>
    </source>
</reference>
<reference evidence="2" key="1">
    <citation type="submission" date="2016-05" db="EMBL/GenBank/DDBJ databases">
        <authorList>
            <person name="Lavstsen T."/>
            <person name="Jespersen J.S."/>
        </authorList>
    </citation>
    <scope>NUCLEOTIDE SEQUENCE</scope>
    <source>
        <tissue evidence="2">Brain</tissue>
    </source>
</reference>
<dbReference type="GO" id="GO:0007508">
    <property type="term" value="P:larval heart development"/>
    <property type="evidence" value="ECO:0007669"/>
    <property type="project" value="TreeGrafter"/>
</dbReference>
<dbReference type="EMBL" id="HAED01016363">
    <property type="protein sequence ID" value="SBR02808.1"/>
    <property type="molecule type" value="Transcribed_RNA"/>
</dbReference>
<dbReference type="AlphaFoldDB" id="A0A1A8J245"/>